<keyword evidence="2" id="KW-1185">Reference proteome</keyword>
<protein>
    <submittedName>
        <fullName evidence="1">Uncharacterized protein</fullName>
    </submittedName>
</protein>
<gene>
    <name evidence="1" type="ORF">TSAR_008972</name>
</gene>
<comment type="caution">
    <text evidence="1">The sequence shown here is derived from an EMBL/GenBank/DDBJ whole genome shotgun (WGS) entry which is preliminary data.</text>
</comment>
<dbReference type="PANTHER" id="PTHR38564">
    <property type="entry name" value="SI:CH73-250A16.5-RELATED"/>
    <property type="match status" value="1"/>
</dbReference>
<proteinExistence type="predicted"/>
<evidence type="ECO:0000313" key="2">
    <source>
        <dbReference type="Proteomes" id="UP000215335"/>
    </source>
</evidence>
<dbReference type="Proteomes" id="UP000215335">
    <property type="component" value="Unassembled WGS sequence"/>
</dbReference>
<dbReference type="OrthoDB" id="5946254at2759"/>
<sequence>MTTLLRGSIRSVLRLERLQLDTEKRLAKNDVQICLGKHEFTIHPVTTGEKLQRTTESGKKKLSIAKLALVTLAVTLCSYIAKLTFPYPSHASCLVKWQFGEPCVFVVQRLRSRIIEWSKYEYCGFKCLYKMREAFAYENNTIQAIREFPQRSSVDEIDIVFADSTRRRCTALAKSRSKDRYSLFDDGRNYCNLRDLITGAGYDQDRDFLEFTSNTICTQYDMAHCD</sequence>
<dbReference type="AlphaFoldDB" id="A0A232FDW1"/>
<evidence type="ECO:0000313" key="1">
    <source>
        <dbReference type="EMBL" id="OXU28527.1"/>
    </source>
</evidence>
<reference evidence="1 2" key="1">
    <citation type="journal article" date="2017" name="Curr. Biol.">
        <title>The Evolution of Venom by Co-option of Single-Copy Genes.</title>
        <authorList>
            <person name="Martinson E.O."/>
            <person name="Mrinalini"/>
            <person name="Kelkar Y.D."/>
            <person name="Chang C.H."/>
            <person name="Werren J.H."/>
        </authorList>
    </citation>
    <scope>NUCLEOTIDE SEQUENCE [LARGE SCALE GENOMIC DNA]</scope>
    <source>
        <strain evidence="1 2">Alberta</strain>
        <tissue evidence="1">Whole body</tissue>
    </source>
</reference>
<accession>A0A232FDW1</accession>
<organism evidence="1 2">
    <name type="scientific">Trichomalopsis sarcophagae</name>
    <dbReference type="NCBI Taxonomy" id="543379"/>
    <lineage>
        <taxon>Eukaryota</taxon>
        <taxon>Metazoa</taxon>
        <taxon>Ecdysozoa</taxon>
        <taxon>Arthropoda</taxon>
        <taxon>Hexapoda</taxon>
        <taxon>Insecta</taxon>
        <taxon>Pterygota</taxon>
        <taxon>Neoptera</taxon>
        <taxon>Endopterygota</taxon>
        <taxon>Hymenoptera</taxon>
        <taxon>Apocrita</taxon>
        <taxon>Proctotrupomorpha</taxon>
        <taxon>Chalcidoidea</taxon>
        <taxon>Pteromalidae</taxon>
        <taxon>Pteromalinae</taxon>
        <taxon>Trichomalopsis</taxon>
    </lineage>
</organism>
<dbReference type="PANTHER" id="PTHR38564:SF2">
    <property type="entry name" value="WU:FC46H12 PRECURSOR"/>
    <property type="match status" value="1"/>
</dbReference>
<name>A0A232FDW1_9HYME</name>
<dbReference type="EMBL" id="NNAY01000419">
    <property type="protein sequence ID" value="OXU28527.1"/>
    <property type="molecule type" value="Genomic_DNA"/>
</dbReference>